<comment type="caution">
    <text evidence="2">The sequence shown here is derived from an EMBL/GenBank/DDBJ whole genome shotgun (WGS) entry which is preliminary data.</text>
</comment>
<dbReference type="RefSeq" id="WP_212675854.1">
    <property type="nucleotide sequence ID" value="NZ_JAGSPJ010000005.1"/>
</dbReference>
<reference evidence="2" key="1">
    <citation type="submission" date="2021-04" db="EMBL/GenBank/DDBJ databases">
        <title>novel species isolated from subtropical streams in China.</title>
        <authorList>
            <person name="Lu H."/>
        </authorList>
    </citation>
    <scope>NUCLEOTIDE SEQUENCE</scope>
    <source>
        <strain evidence="2">FT137W</strain>
    </source>
</reference>
<evidence type="ECO:0000313" key="2">
    <source>
        <dbReference type="EMBL" id="MBR7800711.1"/>
    </source>
</evidence>
<dbReference type="EMBL" id="JAGSPJ010000005">
    <property type="protein sequence ID" value="MBR7800711.1"/>
    <property type="molecule type" value="Genomic_DNA"/>
</dbReference>
<dbReference type="Proteomes" id="UP000678545">
    <property type="component" value="Unassembled WGS sequence"/>
</dbReference>
<sequence>MSISFTQAVQSLHTSFIAHTSAGTVELRLIEAKELNNRNMGANGFRTPMILVFSAPQSPALAQDNYYLDHAQLGRHFLSLTPALPPLEQPQTIDRSPLQFYQAIFN</sequence>
<accession>A0A941E469</accession>
<dbReference type="AlphaFoldDB" id="A0A941E469"/>
<keyword evidence="3" id="KW-1185">Reference proteome</keyword>
<organism evidence="2 3">
    <name type="scientific">Undibacterium fentianense</name>
    <dbReference type="NCBI Taxonomy" id="2828728"/>
    <lineage>
        <taxon>Bacteria</taxon>
        <taxon>Pseudomonadati</taxon>
        <taxon>Pseudomonadota</taxon>
        <taxon>Betaproteobacteria</taxon>
        <taxon>Burkholderiales</taxon>
        <taxon>Oxalobacteraceae</taxon>
        <taxon>Undibacterium</taxon>
    </lineage>
</organism>
<proteinExistence type="predicted"/>
<feature type="domain" description="DUF6916" evidence="1">
    <location>
        <begin position="6"/>
        <end position="85"/>
    </location>
</feature>
<dbReference type="Pfam" id="PF21880">
    <property type="entry name" value="DUF6916"/>
    <property type="match status" value="1"/>
</dbReference>
<gene>
    <name evidence="2" type="ORF">KDM90_11940</name>
</gene>
<evidence type="ECO:0000259" key="1">
    <source>
        <dbReference type="Pfam" id="PF21880"/>
    </source>
</evidence>
<name>A0A941E469_9BURK</name>
<dbReference type="InterPro" id="IPR054209">
    <property type="entry name" value="DUF6916"/>
</dbReference>
<evidence type="ECO:0000313" key="3">
    <source>
        <dbReference type="Proteomes" id="UP000678545"/>
    </source>
</evidence>
<protein>
    <recommendedName>
        <fullName evidence="1">DUF6916 domain-containing protein</fullName>
    </recommendedName>
</protein>